<sequence>MILMEFALTNAQREAMLQAWQMLSDQALPEERLSFAGLQALPRLVAQALSNGDQTSLTASLINPIYWHQTASYGHGLLARERRVPIDHAAYRLSWWLWLRLYNLANAQLWFDQGLRYATLAQLDAEHQEPATCALQTGIQVELAAVLEQRLLVPSGFHCRHGLVASNKA</sequence>
<evidence type="ECO:0000313" key="1">
    <source>
        <dbReference type="EMBL" id="GAA5527434.1"/>
    </source>
</evidence>
<name>A0ABP9WWK1_9CHLR</name>
<protein>
    <submittedName>
        <fullName evidence="1">Uncharacterized protein</fullName>
    </submittedName>
</protein>
<evidence type="ECO:0000313" key="2">
    <source>
        <dbReference type="Proteomes" id="UP001428290"/>
    </source>
</evidence>
<proteinExistence type="predicted"/>
<accession>A0ABP9WWK1</accession>
<keyword evidence="2" id="KW-1185">Reference proteome</keyword>
<comment type="caution">
    <text evidence="1">The sequence shown here is derived from an EMBL/GenBank/DDBJ whole genome shotgun (WGS) entry which is preliminary data.</text>
</comment>
<dbReference type="Proteomes" id="UP001428290">
    <property type="component" value="Unassembled WGS sequence"/>
</dbReference>
<dbReference type="EMBL" id="BAABRU010000004">
    <property type="protein sequence ID" value="GAA5527434.1"/>
    <property type="molecule type" value="Genomic_DNA"/>
</dbReference>
<organism evidence="1 2">
    <name type="scientific">Herpetosiphon gulosus</name>
    <dbReference type="NCBI Taxonomy" id="1973496"/>
    <lineage>
        <taxon>Bacteria</taxon>
        <taxon>Bacillati</taxon>
        <taxon>Chloroflexota</taxon>
        <taxon>Chloroflexia</taxon>
        <taxon>Herpetosiphonales</taxon>
        <taxon>Herpetosiphonaceae</taxon>
        <taxon>Herpetosiphon</taxon>
    </lineage>
</organism>
<gene>
    <name evidence="1" type="ORF">Hgul01_01220</name>
</gene>
<reference evidence="1 2" key="1">
    <citation type="submission" date="2024-02" db="EMBL/GenBank/DDBJ databases">
        <title>Herpetosiphon gulosus NBRC 112829.</title>
        <authorList>
            <person name="Ichikawa N."/>
            <person name="Katano-Makiyama Y."/>
            <person name="Hidaka K."/>
        </authorList>
    </citation>
    <scope>NUCLEOTIDE SEQUENCE [LARGE SCALE GENOMIC DNA]</scope>
    <source>
        <strain evidence="1 2">NBRC 112829</strain>
    </source>
</reference>